<keyword evidence="5" id="KW-1185">Reference proteome</keyword>
<keyword evidence="2" id="KW-1015">Disulfide bond</keyword>
<dbReference type="Proteomes" id="UP000071859">
    <property type="component" value="Unassembled WGS sequence"/>
</dbReference>
<proteinExistence type="predicted"/>
<dbReference type="GO" id="GO:0006952">
    <property type="term" value="P:defense response"/>
    <property type="evidence" value="ECO:0007669"/>
    <property type="project" value="UniProtKB-KW"/>
</dbReference>
<feature type="domain" description="Glycoside hydrolase family 19 catalytic" evidence="3">
    <location>
        <begin position="165"/>
        <end position="302"/>
    </location>
</feature>
<dbReference type="InterPro" id="IPR023346">
    <property type="entry name" value="Lysozyme-like_dom_sf"/>
</dbReference>
<dbReference type="PANTHER" id="PTHR22595:SF79">
    <property type="entry name" value="CHITINASE 12"/>
    <property type="match status" value="1"/>
</dbReference>
<dbReference type="Pfam" id="PF00182">
    <property type="entry name" value="Glyco_hydro_19"/>
    <property type="match status" value="1"/>
</dbReference>
<evidence type="ECO:0000313" key="5">
    <source>
        <dbReference type="Proteomes" id="UP000071859"/>
    </source>
</evidence>
<dbReference type="EMBL" id="FCOX02000044">
    <property type="protein sequence ID" value="SAL01091.1"/>
    <property type="molecule type" value="Genomic_DNA"/>
</dbReference>
<dbReference type="InterPro" id="IPR000726">
    <property type="entry name" value="Glyco_hydro_19_cat"/>
</dbReference>
<sequence>MRDALRVLPDADVDAVVPGRAANPSNVKRVESIVNEQKFDQLFPVRDTKYSYVNFLRGIAKFPAYCGDYTDGRDALAICRKLLATSFAHFTQETGANWPSLTPAQVRSGYPTHNNAVLTKMPQDTPIPFWQQALWFLRESGYQEGSAVGAYQQCIPGSHATNWVFYPCAQNASGKYLDYFGRGAKQLSWNYNFGPFSAALYGDPNVLLDDPGRVADTWLNFASAVWFAVTPQTPKPPMTWAIDGTWKPNAVDLGNNMKPGFGATVFIINGGIECGKGGAEQPQVTNRINAYKEMARELGVTIPPDEPLGCANMRGFNEGSAGAVKAYLDKDYSWANGKPVTGCKVVDYQMPFSLIQAGDYKACTDYFFRGKVEYNGQVVIDNTK</sequence>
<gene>
    <name evidence="4" type="ORF">AWB78_06070</name>
</gene>
<dbReference type="Gene3D" id="3.30.20.10">
    <property type="entry name" value="Endochitinase, domain 2"/>
    <property type="match status" value="1"/>
</dbReference>
<protein>
    <submittedName>
        <fullName evidence="4">Chitinase class I</fullName>
    </submittedName>
</protein>
<dbReference type="CDD" id="cd00325">
    <property type="entry name" value="chitinase_GH19"/>
    <property type="match status" value="1"/>
</dbReference>
<accession>A0A158E2I1</accession>
<dbReference type="AlphaFoldDB" id="A0A158E2I1"/>
<dbReference type="GO" id="GO:0004568">
    <property type="term" value="F:chitinase activity"/>
    <property type="evidence" value="ECO:0007669"/>
    <property type="project" value="InterPro"/>
</dbReference>
<evidence type="ECO:0000313" key="4">
    <source>
        <dbReference type="EMBL" id="SAL01091.1"/>
    </source>
</evidence>
<dbReference type="GO" id="GO:0006032">
    <property type="term" value="P:chitin catabolic process"/>
    <property type="evidence" value="ECO:0007669"/>
    <property type="project" value="InterPro"/>
</dbReference>
<organism evidence="4 5">
    <name type="scientific">Caballeronia calidae</name>
    <dbReference type="NCBI Taxonomy" id="1777139"/>
    <lineage>
        <taxon>Bacteria</taxon>
        <taxon>Pseudomonadati</taxon>
        <taxon>Pseudomonadota</taxon>
        <taxon>Betaproteobacteria</taxon>
        <taxon>Burkholderiales</taxon>
        <taxon>Burkholderiaceae</taxon>
        <taxon>Caballeronia</taxon>
    </lineage>
</organism>
<dbReference type="PANTHER" id="PTHR22595">
    <property type="entry name" value="CHITINASE-RELATED"/>
    <property type="match status" value="1"/>
</dbReference>
<keyword evidence="1" id="KW-0611">Plant defense</keyword>
<evidence type="ECO:0000256" key="2">
    <source>
        <dbReference type="ARBA" id="ARBA00023157"/>
    </source>
</evidence>
<evidence type="ECO:0000259" key="3">
    <source>
        <dbReference type="Pfam" id="PF00182"/>
    </source>
</evidence>
<evidence type="ECO:0000256" key="1">
    <source>
        <dbReference type="ARBA" id="ARBA00022821"/>
    </source>
</evidence>
<reference evidence="4" key="1">
    <citation type="submission" date="2016-01" db="EMBL/GenBank/DDBJ databases">
        <authorList>
            <person name="Peeters C."/>
        </authorList>
    </citation>
    <scope>NUCLEOTIDE SEQUENCE</scope>
    <source>
        <strain evidence="4">LMG 29321</strain>
    </source>
</reference>
<name>A0A158E2I1_9BURK</name>
<dbReference type="Gene3D" id="1.10.530.10">
    <property type="match status" value="1"/>
</dbReference>
<dbReference type="SUPFAM" id="SSF53955">
    <property type="entry name" value="Lysozyme-like"/>
    <property type="match status" value="1"/>
</dbReference>
<comment type="caution">
    <text evidence="4">The sequence shown here is derived from an EMBL/GenBank/DDBJ whole genome shotgun (WGS) entry which is preliminary data.</text>
</comment>
<dbReference type="GO" id="GO:0016998">
    <property type="term" value="P:cell wall macromolecule catabolic process"/>
    <property type="evidence" value="ECO:0007669"/>
    <property type="project" value="InterPro"/>
</dbReference>